<reference evidence="2" key="1">
    <citation type="submission" date="2021-03" db="EMBL/GenBank/DDBJ databases">
        <title>Chromosome level genome of the anhydrobiotic midge Polypedilum vanderplanki.</title>
        <authorList>
            <person name="Yoshida Y."/>
            <person name="Kikawada T."/>
            <person name="Gusev O."/>
        </authorList>
    </citation>
    <scope>NUCLEOTIDE SEQUENCE</scope>
    <source>
        <strain evidence="2">NIAS01</strain>
        <tissue evidence="2">Whole body or cell culture</tissue>
    </source>
</reference>
<dbReference type="AlphaFoldDB" id="A0A9J6CND5"/>
<evidence type="ECO:0000313" key="2">
    <source>
        <dbReference type="EMBL" id="KAG5683477.1"/>
    </source>
</evidence>
<accession>A0A9J6CND5</accession>
<evidence type="ECO:0000313" key="3">
    <source>
        <dbReference type="Proteomes" id="UP001107558"/>
    </source>
</evidence>
<dbReference type="Proteomes" id="UP001107558">
    <property type="component" value="Chromosome 1"/>
</dbReference>
<organism evidence="2 3">
    <name type="scientific">Polypedilum vanderplanki</name>
    <name type="common">Sleeping chironomid midge</name>
    <dbReference type="NCBI Taxonomy" id="319348"/>
    <lineage>
        <taxon>Eukaryota</taxon>
        <taxon>Metazoa</taxon>
        <taxon>Ecdysozoa</taxon>
        <taxon>Arthropoda</taxon>
        <taxon>Hexapoda</taxon>
        <taxon>Insecta</taxon>
        <taxon>Pterygota</taxon>
        <taxon>Neoptera</taxon>
        <taxon>Endopterygota</taxon>
        <taxon>Diptera</taxon>
        <taxon>Nematocera</taxon>
        <taxon>Chironomoidea</taxon>
        <taxon>Chironomidae</taxon>
        <taxon>Chironominae</taxon>
        <taxon>Polypedilum</taxon>
        <taxon>Polypedilum</taxon>
    </lineage>
</organism>
<feature type="region of interest" description="Disordered" evidence="1">
    <location>
        <begin position="345"/>
        <end position="377"/>
    </location>
</feature>
<dbReference type="OrthoDB" id="10638025at2759"/>
<protein>
    <submittedName>
        <fullName evidence="2">Uncharacterized protein</fullName>
    </submittedName>
</protein>
<proteinExistence type="predicted"/>
<keyword evidence="3" id="KW-1185">Reference proteome</keyword>
<dbReference type="EMBL" id="JADBJN010000001">
    <property type="protein sequence ID" value="KAG5683477.1"/>
    <property type="molecule type" value="Genomic_DNA"/>
</dbReference>
<name>A0A9J6CND5_POLVA</name>
<dbReference type="InterPro" id="IPR039341">
    <property type="entry name" value="CFAP99"/>
</dbReference>
<gene>
    <name evidence="2" type="ORF">PVAND_012755</name>
</gene>
<sequence>MSSCEAFSFTPSSMSCKNFICFDDIKKFLKSLSKDLILLKISECEIFECICRNLNFLENLLKKNSLEVTASSIVYSFLLMNSLTAASSSTILASMESYYENTAVVYALMNLIDMNAIKILMNNNNYNETSDEVINERLRELELIKLKYSSKDIHKPIIKCRKNVASILRAGAIVAKQLKTNISMIEGIATGANNPFAYKSHIEKIIKASHEKEHEAIEKKHLLALISAEEARLAKIDAIRCKHRAALELRREKERLKNVMNEESARSVSKSKVIIRGIRMSRLCLMKKRGDVANVKRQNANEMKKIKRKLEKQNVLMKLHEIQRKCEMIIKIKNAKKFSNNCQQMQKSETKKPLENLQQHRETEKQQRQKKINDENHRRKQLIKGTSALLEYNDNFQRFCKLKNEQKIKQNVTVQPEIKKLREKLSQLRKIKSSITND</sequence>
<comment type="caution">
    <text evidence="2">The sequence shown here is derived from an EMBL/GenBank/DDBJ whole genome shotgun (WGS) entry which is preliminary data.</text>
</comment>
<feature type="compositionally biased region" description="Basic and acidic residues" evidence="1">
    <location>
        <begin position="348"/>
        <end position="377"/>
    </location>
</feature>
<dbReference type="PANTHER" id="PTHR34649:SF1">
    <property type="entry name" value="CILIA- AND FLAGELLA-ASSOCIATED PROTEIN 99"/>
    <property type="match status" value="1"/>
</dbReference>
<dbReference type="PANTHER" id="PTHR34649">
    <property type="entry name" value="CILIA- AND FLAGELLA-ASSOCIATED PROTEIN 99"/>
    <property type="match status" value="1"/>
</dbReference>
<evidence type="ECO:0000256" key="1">
    <source>
        <dbReference type="SAM" id="MobiDB-lite"/>
    </source>
</evidence>